<proteinExistence type="predicted"/>
<evidence type="ECO:0000313" key="3">
    <source>
        <dbReference type="Proteomes" id="UP000634136"/>
    </source>
</evidence>
<dbReference type="EMBL" id="JAAIUW010000013">
    <property type="protein sequence ID" value="KAF7804604.1"/>
    <property type="molecule type" value="Genomic_DNA"/>
</dbReference>
<accession>A0A834W574</accession>
<feature type="compositionally biased region" description="Basic and acidic residues" evidence="1">
    <location>
        <begin position="14"/>
        <end position="23"/>
    </location>
</feature>
<protein>
    <submittedName>
        <fullName evidence="2">Uncharacterized protein</fullName>
    </submittedName>
</protein>
<name>A0A834W574_9FABA</name>
<gene>
    <name evidence="2" type="ORF">G2W53_043715</name>
</gene>
<comment type="caution">
    <text evidence="2">The sequence shown here is derived from an EMBL/GenBank/DDBJ whole genome shotgun (WGS) entry which is preliminary data.</text>
</comment>
<dbReference type="AlphaFoldDB" id="A0A834W574"/>
<organism evidence="2 3">
    <name type="scientific">Senna tora</name>
    <dbReference type="NCBI Taxonomy" id="362788"/>
    <lineage>
        <taxon>Eukaryota</taxon>
        <taxon>Viridiplantae</taxon>
        <taxon>Streptophyta</taxon>
        <taxon>Embryophyta</taxon>
        <taxon>Tracheophyta</taxon>
        <taxon>Spermatophyta</taxon>
        <taxon>Magnoliopsida</taxon>
        <taxon>eudicotyledons</taxon>
        <taxon>Gunneridae</taxon>
        <taxon>Pentapetalae</taxon>
        <taxon>rosids</taxon>
        <taxon>fabids</taxon>
        <taxon>Fabales</taxon>
        <taxon>Fabaceae</taxon>
        <taxon>Caesalpinioideae</taxon>
        <taxon>Cassia clade</taxon>
        <taxon>Senna</taxon>
    </lineage>
</organism>
<dbReference type="Proteomes" id="UP000634136">
    <property type="component" value="Unassembled WGS sequence"/>
</dbReference>
<keyword evidence="3" id="KW-1185">Reference proteome</keyword>
<feature type="region of interest" description="Disordered" evidence="1">
    <location>
        <begin position="1"/>
        <end position="25"/>
    </location>
</feature>
<evidence type="ECO:0000313" key="2">
    <source>
        <dbReference type="EMBL" id="KAF7804604.1"/>
    </source>
</evidence>
<evidence type="ECO:0000256" key="1">
    <source>
        <dbReference type="SAM" id="MobiDB-lite"/>
    </source>
</evidence>
<sequence length="40" mass="4566">MKDRSPRPTAHGPRIIEDYDGKRSTQVYITNGSDQDIIPH</sequence>
<reference evidence="2" key="1">
    <citation type="submission" date="2020-09" db="EMBL/GenBank/DDBJ databases">
        <title>Genome-Enabled Discovery of Anthraquinone Biosynthesis in Senna tora.</title>
        <authorList>
            <person name="Kang S.-H."/>
            <person name="Pandey R.P."/>
            <person name="Lee C.-M."/>
            <person name="Sim J.-S."/>
            <person name="Jeong J.-T."/>
            <person name="Choi B.-S."/>
            <person name="Jung M."/>
            <person name="Ginzburg D."/>
            <person name="Zhao K."/>
            <person name="Won S.Y."/>
            <person name="Oh T.-J."/>
            <person name="Yu Y."/>
            <person name="Kim N.-H."/>
            <person name="Lee O.R."/>
            <person name="Lee T.-H."/>
            <person name="Bashyal P."/>
            <person name="Kim T.-S."/>
            <person name="Lee W.-H."/>
            <person name="Kawkins C."/>
            <person name="Kim C.-K."/>
            <person name="Kim J.S."/>
            <person name="Ahn B.O."/>
            <person name="Rhee S.Y."/>
            <person name="Sohng J.K."/>
        </authorList>
    </citation>
    <scope>NUCLEOTIDE SEQUENCE</scope>
    <source>
        <tissue evidence="2">Leaf</tissue>
    </source>
</reference>